<proteinExistence type="predicted"/>
<protein>
    <submittedName>
        <fullName evidence="1">Uncharacterized protein</fullName>
    </submittedName>
</protein>
<name>A0A116Q412_STRSU</name>
<dbReference type="Proteomes" id="UP000071962">
    <property type="component" value="Unassembled WGS sequence"/>
</dbReference>
<evidence type="ECO:0000313" key="2">
    <source>
        <dbReference type="Proteomes" id="UP000071962"/>
    </source>
</evidence>
<evidence type="ECO:0000313" key="1">
    <source>
        <dbReference type="EMBL" id="CYW92561.1"/>
    </source>
</evidence>
<gene>
    <name evidence="1" type="ORF">ERS132551_00841</name>
</gene>
<organism evidence="1 2">
    <name type="scientific">Streptococcus suis</name>
    <dbReference type="NCBI Taxonomy" id="1307"/>
    <lineage>
        <taxon>Bacteria</taxon>
        <taxon>Bacillati</taxon>
        <taxon>Bacillota</taxon>
        <taxon>Bacilli</taxon>
        <taxon>Lactobacillales</taxon>
        <taxon>Streptococcaceae</taxon>
        <taxon>Streptococcus</taxon>
    </lineage>
</organism>
<sequence>MMTDRFIANNIGVYFWKNSKKLEKSENLRNFLLTNNLKTVMIVTNK</sequence>
<reference evidence="1 2" key="1">
    <citation type="submission" date="2016-02" db="EMBL/GenBank/DDBJ databases">
        <authorList>
            <consortium name="Pathogen Informatics"/>
        </authorList>
    </citation>
    <scope>NUCLEOTIDE SEQUENCE [LARGE SCALE GENOMIC DNA]</scope>
    <source>
        <strain evidence="1 2">SS1062</strain>
    </source>
</reference>
<dbReference type="EMBL" id="FIKT01000008">
    <property type="protein sequence ID" value="CYW92561.1"/>
    <property type="molecule type" value="Genomic_DNA"/>
</dbReference>
<dbReference type="AlphaFoldDB" id="A0A116Q412"/>
<accession>A0A116Q412</accession>